<dbReference type="InterPro" id="IPR020846">
    <property type="entry name" value="MFS_dom"/>
</dbReference>
<feature type="domain" description="Major facilitator superfamily (MFS) profile" evidence="8">
    <location>
        <begin position="1"/>
        <end position="151"/>
    </location>
</feature>
<comment type="similarity">
    <text evidence="6">Belongs to the major facilitator superfamily. Phosphate:H(+) symporter (TC 2.A.1.9) family.</text>
</comment>
<reference evidence="9" key="2">
    <citation type="journal article" date="2024" name="Plant">
        <title>Genomic evolution and insights into agronomic trait innovations of Sesamum species.</title>
        <authorList>
            <person name="Miao H."/>
            <person name="Wang L."/>
            <person name="Qu L."/>
            <person name="Liu H."/>
            <person name="Sun Y."/>
            <person name="Le M."/>
            <person name="Wang Q."/>
            <person name="Wei S."/>
            <person name="Zheng Y."/>
            <person name="Lin W."/>
            <person name="Duan Y."/>
            <person name="Cao H."/>
            <person name="Xiong S."/>
            <person name="Wang X."/>
            <person name="Wei L."/>
            <person name="Li C."/>
            <person name="Ma Q."/>
            <person name="Ju M."/>
            <person name="Zhao R."/>
            <person name="Li G."/>
            <person name="Mu C."/>
            <person name="Tian Q."/>
            <person name="Mei H."/>
            <person name="Zhang T."/>
            <person name="Gao T."/>
            <person name="Zhang H."/>
        </authorList>
    </citation>
    <scope>NUCLEOTIDE SEQUENCE</scope>
    <source>
        <strain evidence="9">G02</strain>
    </source>
</reference>
<dbReference type="SUPFAM" id="SSF103473">
    <property type="entry name" value="MFS general substrate transporter"/>
    <property type="match status" value="1"/>
</dbReference>
<feature type="transmembrane region" description="Helical" evidence="7">
    <location>
        <begin position="201"/>
        <end position="223"/>
    </location>
</feature>
<dbReference type="AlphaFoldDB" id="A0AAW2U7Q8"/>
<protein>
    <recommendedName>
        <fullName evidence="8">Major facilitator superfamily (MFS) profile domain-containing protein</fullName>
    </recommendedName>
</protein>
<dbReference type="EMBL" id="JACGWJ010000006">
    <property type="protein sequence ID" value="KAL0412365.1"/>
    <property type="molecule type" value="Genomic_DNA"/>
</dbReference>
<keyword evidence="3 7" id="KW-0812">Transmembrane</keyword>
<keyword evidence="4 7" id="KW-1133">Transmembrane helix</keyword>
<evidence type="ECO:0000256" key="2">
    <source>
        <dbReference type="ARBA" id="ARBA00022448"/>
    </source>
</evidence>
<dbReference type="InterPro" id="IPR036259">
    <property type="entry name" value="MFS_trans_sf"/>
</dbReference>
<name>A0AAW2U7Q8_SESRA</name>
<dbReference type="GO" id="GO:0016020">
    <property type="term" value="C:membrane"/>
    <property type="evidence" value="ECO:0007669"/>
    <property type="project" value="UniProtKB-SubCell"/>
</dbReference>
<dbReference type="PANTHER" id="PTHR23504">
    <property type="entry name" value="MAJOR FACILITATOR SUPERFAMILY DOMAIN-CONTAINING PROTEIN 10"/>
    <property type="match status" value="1"/>
</dbReference>
<keyword evidence="5 7" id="KW-0472">Membrane</keyword>
<reference evidence="9" key="1">
    <citation type="submission" date="2020-06" db="EMBL/GenBank/DDBJ databases">
        <authorList>
            <person name="Li T."/>
            <person name="Hu X."/>
            <person name="Zhang T."/>
            <person name="Song X."/>
            <person name="Zhang H."/>
            <person name="Dai N."/>
            <person name="Sheng W."/>
            <person name="Hou X."/>
            <person name="Wei L."/>
        </authorList>
    </citation>
    <scope>NUCLEOTIDE SEQUENCE</scope>
    <source>
        <strain evidence="9">G02</strain>
        <tissue evidence="9">Leaf</tissue>
    </source>
</reference>
<evidence type="ECO:0000256" key="5">
    <source>
        <dbReference type="ARBA" id="ARBA00023136"/>
    </source>
</evidence>
<evidence type="ECO:0000256" key="1">
    <source>
        <dbReference type="ARBA" id="ARBA00004141"/>
    </source>
</evidence>
<dbReference type="PANTHER" id="PTHR23504:SF95">
    <property type="entry name" value="MAJOR FACILITATOR SUPERFAMILY PROTEIN"/>
    <property type="match status" value="1"/>
</dbReference>
<dbReference type="PROSITE" id="PS50850">
    <property type="entry name" value="MFS"/>
    <property type="match status" value="1"/>
</dbReference>
<accession>A0AAW2U7Q8</accession>
<gene>
    <name evidence="9" type="ORF">Sradi_1438200</name>
</gene>
<feature type="transmembrane region" description="Helical" evidence="7">
    <location>
        <begin position="40"/>
        <end position="58"/>
    </location>
</feature>
<comment type="caution">
    <text evidence="9">The sequence shown here is derived from an EMBL/GenBank/DDBJ whole genome shotgun (WGS) entry which is preliminary data.</text>
</comment>
<feature type="transmembrane region" description="Helical" evidence="7">
    <location>
        <begin position="128"/>
        <end position="147"/>
    </location>
</feature>
<dbReference type="GO" id="GO:0022857">
    <property type="term" value="F:transmembrane transporter activity"/>
    <property type="evidence" value="ECO:0007669"/>
    <property type="project" value="InterPro"/>
</dbReference>
<dbReference type="Gene3D" id="1.20.1250.20">
    <property type="entry name" value="MFS general substrate transporter like domains"/>
    <property type="match status" value="1"/>
</dbReference>
<comment type="subcellular location">
    <subcellularLocation>
        <location evidence="1">Membrane</location>
        <topology evidence="1">Multi-pass membrane protein</topology>
    </subcellularLocation>
</comment>
<evidence type="ECO:0000313" key="9">
    <source>
        <dbReference type="EMBL" id="KAL0412365.1"/>
    </source>
</evidence>
<evidence type="ECO:0000256" key="4">
    <source>
        <dbReference type="ARBA" id="ARBA00022989"/>
    </source>
</evidence>
<feature type="transmembrane region" description="Helical" evidence="7">
    <location>
        <begin position="64"/>
        <end position="92"/>
    </location>
</feature>
<feature type="transmembrane region" description="Helical" evidence="7">
    <location>
        <begin position="6"/>
        <end position="28"/>
    </location>
</feature>
<evidence type="ECO:0000256" key="6">
    <source>
        <dbReference type="ARBA" id="ARBA00044504"/>
    </source>
</evidence>
<feature type="transmembrane region" description="Helical" evidence="7">
    <location>
        <begin position="235"/>
        <end position="253"/>
    </location>
</feature>
<feature type="transmembrane region" description="Helical" evidence="7">
    <location>
        <begin position="99"/>
        <end position="122"/>
    </location>
</feature>
<evidence type="ECO:0000259" key="8">
    <source>
        <dbReference type="PROSITE" id="PS50850"/>
    </source>
</evidence>
<evidence type="ECO:0000256" key="3">
    <source>
        <dbReference type="ARBA" id="ARBA00022692"/>
    </source>
</evidence>
<sequence length="316" mass="34518">MLLLILRFKYLFVIVQISGIGSVFMMPVIGNLSDVYGRKLLLTFPLTFSIFPLLILGLRRTTVFFYVYYVLKTLTGMVTEGGVMCLALSFLADNGEKRVSAFGLLAGVESAAALFGTLAARLLPTTQIFQVAAVASITALVYMRIFLEDTTRSTDALEQQPILNSTNEEGNKPLKTTDIANKIPSPKDIIRLLKSSTTASLASFVAFFINIAQAAVVDFLMYYLKARFHFQKDQFADITLIIYSGAVISNMLLDSIAWSSWVSCIISKQVGPNEQGIAQGCIMGISAFASAVSPVIYSPISGALEFLRSYIETVAD</sequence>
<organism evidence="9">
    <name type="scientific">Sesamum radiatum</name>
    <name type="common">Black benniseed</name>
    <dbReference type="NCBI Taxonomy" id="300843"/>
    <lineage>
        <taxon>Eukaryota</taxon>
        <taxon>Viridiplantae</taxon>
        <taxon>Streptophyta</taxon>
        <taxon>Embryophyta</taxon>
        <taxon>Tracheophyta</taxon>
        <taxon>Spermatophyta</taxon>
        <taxon>Magnoliopsida</taxon>
        <taxon>eudicotyledons</taxon>
        <taxon>Gunneridae</taxon>
        <taxon>Pentapetalae</taxon>
        <taxon>asterids</taxon>
        <taxon>lamiids</taxon>
        <taxon>Lamiales</taxon>
        <taxon>Pedaliaceae</taxon>
        <taxon>Sesamum</taxon>
    </lineage>
</organism>
<dbReference type="InterPro" id="IPR011701">
    <property type="entry name" value="MFS"/>
</dbReference>
<evidence type="ECO:0000256" key="7">
    <source>
        <dbReference type="SAM" id="Phobius"/>
    </source>
</evidence>
<dbReference type="Pfam" id="PF07690">
    <property type="entry name" value="MFS_1"/>
    <property type="match status" value="1"/>
</dbReference>
<keyword evidence="2" id="KW-0813">Transport</keyword>
<proteinExistence type="inferred from homology"/>